<organism evidence="3">
    <name type="scientific">uncultured Chloroflexia bacterium</name>
    <dbReference type="NCBI Taxonomy" id="1672391"/>
    <lineage>
        <taxon>Bacteria</taxon>
        <taxon>Bacillati</taxon>
        <taxon>Chloroflexota</taxon>
        <taxon>Chloroflexia</taxon>
        <taxon>environmental samples</taxon>
    </lineage>
</organism>
<evidence type="ECO:0000256" key="1">
    <source>
        <dbReference type="ARBA" id="ARBA00022737"/>
    </source>
</evidence>
<dbReference type="PANTHER" id="PTHR24104:SF25">
    <property type="entry name" value="PROTEIN LIN-41"/>
    <property type="match status" value="1"/>
</dbReference>
<dbReference type="PANTHER" id="PTHR24104">
    <property type="entry name" value="E3 UBIQUITIN-PROTEIN LIGASE NHLRC1-RELATED"/>
    <property type="match status" value="1"/>
</dbReference>
<dbReference type="InterPro" id="IPR001258">
    <property type="entry name" value="NHL_repeat"/>
</dbReference>
<evidence type="ECO:0000256" key="2">
    <source>
        <dbReference type="PROSITE-ProRule" id="PRU00504"/>
    </source>
</evidence>
<reference evidence="3" key="1">
    <citation type="submission" date="2020-02" db="EMBL/GenBank/DDBJ databases">
        <authorList>
            <person name="Meier V. D."/>
        </authorList>
    </citation>
    <scope>NUCLEOTIDE SEQUENCE</scope>
    <source>
        <strain evidence="3">AVDCRST_MAG93</strain>
    </source>
</reference>
<dbReference type="EMBL" id="CADCTR010001814">
    <property type="protein sequence ID" value="CAA9313592.1"/>
    <property type="molecule type" value="Genomic_DNA"/>
</dbReference>
<feature type="repeat" description="NHL" evidence="2">
    <location>
        <begin position="166"/>
        <end position="207"/>
    </location>
</feature>
<dbReference type="SUPFAM" id="SSF101898">
    <property type="entry name" value="NHL repeat"/>
    <property type="match status" value="1"/>
</dbReference>
<proteinExistence type="predicted"/>
<keyword evidence="1" id="KW-0677">Repeat</keyword>
<evidence type="ECO:0000313" key="3">
    <source>
        <dbReference type="EMBL" id="CAA9313592.1"/>
    </source>
</evidence>
<dbReference type="InterPro" id="IPR050952">
    <property type="entry name" value="TRIM-NHL_E3_ligases"/>
</dbReference>
<dbReference type="Gene3D" id="2.120.10.30">
    <property type="entry name" value="TolB, C-terminal domain"/>
    <property type="match status" value="1"/>
</dbReference>
<sequence length="310" mass="34482">MQITREDRTYTWIEHWARTPDTESSRANGRTHGVVVSETGRVIVFHQADPAVLVFAEDGSLETTWGDRFGGAHGLTLVKEEDTEYLWLTDQLSGEVVKMTLSGDTVQQLACPPIPAYEQGKYVPTWVAVHEERLGGSGDIWVADGYGQNYVHRFDKTGQYLASINGEEGEAGAFKCPHGIYVDTRKVEAELYIADRGNRQVQVYDMEGRFKRAFGNHVLTSPCGFVTHGEELLIPELFARLAVLDGEDRLVCYLGENESVVGISGWPNHPAELIEPGKFNSPHGMAADPNGNLYVVEWIIGGRITKLERM</sequence>
<dbReference type="GO" id="GO:0008270">
    <property type="term" value="F:zinc ion binding"/>
    <property type="evidence" value="ECO:0007669"/>
    <property type="project" value="UniProtKB-KW"/>
</dbReference>
<gene>
    <name evidence="3" type="ORF">AVDCRST_MAG93-5376</name>
</gene>
<protein>
    <submittedName>
        <fullName evidence="3">Uncharacterized protein</fullName>
    </submittedName>
</protein>
<dbReference type="InterPro" id="IPR011042">
    <property type="entry name" value="6-blade_b-propeller_TolB-like"/>
</dbReference>
<accession>A0A6J4KS19</accession>
<dbReference type="PROSITE" id="PS51125">
    <property type="entry name" value="NHL"/>
    <property type="match status" value="1"/>
</dbReference>
<name>A0A6J4KS19_9CHLR</name>
<dbReference type="AlphaFoldDB" id="A0A6J4KS19"/>